<dbReference type="RefSeq" id="YP_009820604.1">
    <property type="nucleotide sequence ID" value="NC_048169.1"/>
</dbReference>
<dbReference type="Proteomes" id="UP000295568">
    <property type="component" value="Segment"/>
</dbReference>
<dbReference type="KEGG" id="vg:55012046"/>
<dbReference type="GeneID" id="55012046"/>
<keyword evidence="2" id="KW-1185">Reference proteome</keyword>
<evidence type="ECO:0000313" key="2">
    <source>
        <dbReference type="Proteomes" id="UP000295568"/>
    </source>
</evidence>
<organism evidence="1 2">
    <name type="scientific">Gordonia phage BrutonGaster</name>
    <dbReference type="NCBI Taxonomy" id="2530116"/>
    <lineage>
        <taxon>Viruses</taxon>
        <taxon>Duplodnaviria</taxon>
        <taxon>Heunggongvirae</taxon>
        <taxon>Uroviricota</taxon>
        <taxon>Caudoviricetes</taxon>
        <taxon>Oneupvirus</taxon>
        <taxon>Oneupvirus brutongaster</taxon>
    </lineage>
</organism>
<sequence>MTDYTMPDPPNGGGEWRWKISKSPVGGSTFGFANLKLQSKSLGIWWTVDGTTVILDGTPEENAEECCDAARYVLERYTRRSRTLTKIDVNGLEGAVHGHGITGSKHD</sequence>
<dbReference type="EMBL" id="MK524501">
    <property type="protein sequence ID" value="QBP33305.1"/>
    <property type="molecule type" value="Genomic_DNA"/>
</dbReference>
<accession>A0A482JH95</accession>
<name>A0A482JH95_9CAUD</name>
<protein>
    <submittedName>
        <fullName evidence="1">Uncharacterized protein</fullName>
    </submittedName>
</protein>
<gene>
    <name evidence="1" type="primary">90</name>
    <name evidence="1" type="ORF">SEA_BRUTONGASTER_90</name>
</gene>
<evidence type="ECO:0000313" key="1">
    <source>
        <dbReference type="EMBL" id="QBP33305.1"/>
    </source>
</evidence>
<reference evidence="1 2" key="1">
    <citation type="submission" date="2019-02" db="EMBL/GenBank/DDBJ databases">
        <authorList>
            <person name="Rowley M."/>
            <person name="Stucki C."/>
            <person name="Ghiringhelli B."/>
            <person name="Naegele L."/>
            <person name="Emmons C.B."/>
            <person name="Slowan-Pomeroy T."/>
            <person name="Briggs L.A."/>
            <person name="Garlena R.A."/>
            <person name="Russell D.A."/>
            <person name="Pope W.H."/>
            <person name="Molloy S.D."/>
            <person name="Jacobs-Sera D."/>
            <person name="Hatfull G.F."/>
        </authorList>
    </citation>
    <scope>NUCLEOTIDE SEQUENCE [LARGE SCALE GENOMIC DNA]</scope>
</reference>
<proteinExistence type="predicted"/>